<dbReference type="InterPro" id="IPR043502">
    <property type="entry name" value="DNA/RNA_pol_sf"/>
</dbReference>
<proteinExistence type="predicted"/>
<dbReference type="PANTHER" id="PTHR37984:SF5">
    <property type="entry name" value="PROTEIN NYNRIN-LIKE"/>
    <property type="match status" value="1"/>
</dbReference>
<dbReference type="PANTHER" id="PTHR37984">
    <property type="entry name" value="PROTEIN CBG26694"/>
    <property type="match status" value="1"/>
</dbReference>
<protein>
    <recommendedName>
        <fullName evidence="2">Reverse transcriptase/retrotransposon-derived protein RNase H-like domain-containing protein</fullName>
    </recommendedName>
</protein>
<dbReference type="Gene3D" id="3.30.70.270">
    <property type="match status" value="1"/>
</dbReference>
<sequence length="300" mass="33360">MTGLLVGEEEESVAGSSKEIVERIVRKESAMKKMGCLETSRDGKRLERYAEGGFCEIKMKVKYLGHVVSAGSVGPDSSKIEAMLQWPPPTSVRALKGFLGLTGFYRKFIKGYSALASPLTDLLRKDAFQWSPEAQTTFDKLKHVMSTAPVLALPDFSKPFVIQSDASGIAMGAVLSQDQRPIAFFSKKFCSRMMQTSTYLRELHAITAAIKKWRQYLLGHFFIVQTDHKPLKDLLTQTVQTLEQQFYVSKLIGYNYTIQYRAGSSNVAADALSRITATDNLMYVFIPICGSPNISLGPSR</sequence>
<accession>A0AAQ3NKF4</accession>
<dbReference type="FunFam" id="3.30.70.270:FF:000020">
    <property type="entry name" value="Transposon Tf2-6 polyprotein-like Protein"/>
    <property type="match status" value="1"/>
</dbReference>
<dbReference type="Gene3D" id="3.10.20.370">
    <property type="match status" value="1"/>
</dbReference>
<dbReference type="Pfam" id="PF17919">
    <property type="entry name" value="RT_RNaseH_2"/>
    <property type="match status" value="1"/>
</dbReference>
<dbReference type="InterPro" id="IPR043128">
    <property type="entry name" value="Rev_trsase/Diguanyl_cyclase"/>
</dbReference>
<dbReference type="CDD" id="cd09274">
    <property type="entry name" value="RNase_HI_RT_Ty3"/>
    <property type="match status" value="1"/>
</dbReference>
<dbReference type="AlphaFoldDB" id="A0AAQ3NKF4"/>
<dbReference type="GO" id="GO:0003824">
    <property type="term" value="F:catalytic activity"/>
    <property type="evidence" value="ECO:0007669"/>
    <property type="project" value="UniProtKB-KW"/>
</dbReference>
<gene>
    <name evidence="3" type="ORF">V8G54_015126</name>
</gene>
<evidence type="ECO:0000259" key="2">
    <source>
        <dbReference type="Pfam" id="PF17919"/>
    </source>
</evidence>
<evidence type="ECO:0000256" key="1">
    <source>
        <dbReference type="ARBA" id="ARBA00023268"/>
    </source>
</evidence>
<keyword evidence="1" id="KW-0511">Multifunctional enzyme</keyword>
<evidence type="ECO:0000313" key="3">
    <source>
        <dbReference type="EMBL" id="WVZ10596.1"/>
    </source>
</evidence>
<dbReference type="InterPro" id="IPR041577">
    <property type="entry name" value="RT_RNaseH_2"/>
</dbReference>
<organism evidence="3 4">
    <name type="scientific">Vigna mungo</name>
    <name type="common">Black gram</name>
    <name type="synonym">Phaseolus mungo</name>
    <dbReference type="NCBI Taxonomy" id="3915"/>
    <lineage>
        <taxon>Eukaryota</taxon>
        <taxon>Viridiplantae</taxon>
        <taxon>Streptophyta</taxon>
        <taxon>Embryophyta</taxon>
        <taxon>Tracheophyta</taxon>
        <taxon>Spermatophyta</taxon>
        <taxon>Magnoliopsida</taxon>
        <taxon>eudicotyledons</taxon>
        <taxon>Gunneridae</taxon>
        <taxon>Pentapetalae</taxon>
        <taxon>rosids</taxon>
        <taxon>fabids</taxon>
        <taxon>Fabales</taxon>
        <taxon>Fabaceae</taxon>
        <taxon>Papilionoideae</taxon>
        <taxon>50 kb inversion clade</taxon>
        <taxon>NPAAA clade</taxon>
        <taxon>indigoferoid/millettioid clade</taxon>
        <taxon>Phaseoleae</taxon>
        <taxon>Vigna</taxon>
    </lineage>
</organism>
<feature type="domain" description="Reverse transcriptase/retrotransposon-derived protein RNase H-like" evidence="2">
    <location>
        <begin position="130"/>
        <end position="224"/>
    </location>
</feature>
<dbReference type="SUPFAM" id="SSF56672">
    <property type="entry name" value="DNA/RNA polymerases"/>
    <property type="match status" value="1"/>
</dbReference>
<keyword evidence="4" id="KW-1185">Reference proteome</keyword>
<name>A0AAQ3NKF4_VIGMU</name>
<dbReference type="InterPro" id="IPR050951">
    <property type="entry name" value="Retrovirus_Pol_polyprotein"/>
</dbReference>
<dbReference type="Proteomes" id="UP001374535">
    <property type="component" value="Chromosome 5"/>
</dbReference>
<evidence type="ECO:0000313" key="4">
    <source>
        <dbReference type="Proteomes" id="UP001374535"/>
    </source>
</evidence>
<reference evidence="3 4" key="1">
    <citation type="journal article" date="2023" name="Life. Sci Alliance">
        <title>Evolutionary insights into 3D genome organization and epigenetic landscape of Vigna mungo.</title>
        <authorList>
            <person name="Junaid A."/>
            <person name="Singh B."/>
            <person name="Bhatia S."/>
        </authorList>
    </citation>
    <scope>NUCLEOTIDE SEQUENCE [LARGE SCALE GENOMIC DNA]</scope>
    <source>
        <strain evidence="3">Urdbean</strain>
    </source>
</reference>
<dbReference type="EMBL" id="CP144696">
    <property type="protein sequence ID" value="WVZ10596.1"/>
    <property type="molecule type" value="Genomic_DNA"/>
</dbReference>